<proteinExistence type="predicted"/>
<dbReference type="EMBL" id="CP089983">
    <property type="protein sequence ID" value="WXB10431.1"/>
    <property type="molecule type" value="Genomic_DNA"/>
</dbReference>
<protein>
    <submittedName>
        <fullName evidence="1">Uncharacterized protein</fullName>
    </submittedName>
</protein>
<evidence type="ECO:0000313" key="1">
    <source>
        <dbReference type="EMBL" id="WXB10431.1"/>
    </source>
</evidence>
<dbReference type="RefSeq" id="WP_394840106.1">
    <property type="nucleotide sequence ID" value="NZ_CP089929.1"/>
</dbReference>
<sequence>MSAFPGSPRLLKGGLVLVDPDNGTVQKTIVLQYNPDTLTRSLQVQGVGENADRSEALRLRAPPVETIKLEAEIDAADQLEVDDNLVKLYGIAPILSALETTIYPTVTQIKSNHADAEKGTLEIAPMETALMLFVWSRQRTVPVRITELSVTEEAFDPALNPLRAKVNLGLRVLTVYDLGFTTSGNIYLAYQQNKEDLAIKATAGASPSSLGFTRTPQ</sequence>
<keyword evidence="2" id="KW-1185">Reference proteome</keyword>
<reference evidence="1" key="1">
    <citation type="submission" date="2021-12" db="EMBL/GenBank/DDBJ databases">
        <title>Discovery of the Pendulisporaceae a myxobacterial family with distinct sporulation behavior and unique specialized metabolism.</title>
        <authorList>
            <person name="Garcia R."/>
            <person name="Popoff A."/>
            <person name="Bader C.D."/>
            <person name="Loehr J."/>
            <person name="Walesch S."/>
            <person name="Walt C."/>
            <person name="Boldt J."/>
            <person name="Bunk B."/>
            <person name="Haeckl F.J.F.P.J."/>
            <person name="Gunesch A.P."/>
            <person name="Birkelbach J."/>
            <person name="Nuebel U."/>
            <person name="Pietschmann T."/>
            <person name="Bach T."/>
            <person name="Mueller R."/>
        </authorList>
    </citation>
    <scope>NUCLEOTIDE SEQUENCE</scope>
    <source>
        <strain evidence="1">MSr11367</strain>
    </source>
</reference>
<evidence type="ECO:0000313" key="2">
    <source>
        <dbReference type="Proteomes" id="UP001374803"/>
    </source>
</evidence>
<accession>A0ABZ2LHM6</accession>
<organism evidence="1 2">
    <name type="scientific">Pendulispora rubella</name>
    <dbReference type="NCBI Taxonomy" id="2741070"/>
    <lineage>
        <taxon>Bacteria</taxon>
        <taxon>Pseudomonadati</taxon>
        <taxon>Myxococcota</taxon>
        <taxon>Myxococcia</taxon>
        <taxon>Myxococcales</taxon>
        <taxon>Sorangiineae</taxon>
        <taxon>Pendulisporaceae</taxon>
        <taxon>Pendulispora</taxon>
    </lineage>
</organism>
<dbReference type="Proteomes" id="UP001374803">
    <property type="component" value="Chromosome"/>
</dbReference>
<gene>
    <name evidence="1" type="ORF">LVJ94_24785</name>
</gene>
<name>A0ABZ2LHM6_9BACT</name>